<feature type="binding site" evidence="1">
    <location>
        <position position="306"/>
    </location>
    <ligand>
        <name>Zn(2+)</name>
        <dbReference type="ChEBI" id="CHEBI:29105"/>
    </ligand>
</feature>
<dbReference type="OrthoDB" id="6313827at2"/>
<dbReference type="Pfam" id="PF05147">
    <property type="entry name" value="LANC_like"/>
    <property type="match status" value="1"/>
</dbReference>
<dbReference type="SUPFAM" id="SSF158745">
    <property type="entry name" value="LanC-like"/>
    <property type="match status" value="1"/>
</dbReference>
<organism evidence="2 3">
    <name type="scientific">Chitinophaga filiformis</name>
    <name type="common">Myxococcus filiformis</name>
    <name type="synonym">Flexibacter filiformis</name>
    <dbReference type="NCBI Taxonomy" id="104663"/>
    <lineage>
        <taxon>Bacteria</taxon>
        <taxon>Pseudomonadati</taxon>
        <taxon>Bacteroidota</taxon>
        <taxon>Chitinophagia</taxon>
        <taxon>Chitinophagales</taxon>
        <taxon>Chitinophagaceae</taxon>
        <taxon>Chitinophaga</taxon>
    </lineage>
</organism>
<feature type="binding site" evidence="1">
    <location>
        <position position="255"/>
    </location>
    <ligand>
        <name>Zn(2+)</name>
        <dbReference type="ChEBI" id="CHEBI:29105"/>
    </ligand>
</feature>
<evidence type="ECO:0000313" key="2">
    <source>
        <dbReference type="EMBL" id="SDF51751.1"/>
    </source>
</evidence>
<dbReference type="InterPro" id="IPR007822">
    <property type="entry name" value="LANC-like"/>
</dbReference>
<dbReference type="SMART" id="SM01260">
    <property type="entry name" value="LANC_like"/>
    <property type="match status" value="1"/>
</dbReference>
<reference evidence="2 3" key="1">
    <citation type="submission" date="2016-10" db="EMBL/GenBank/DDBJ databases">
        <authorList>
            <person name="de Groot N.N."/>
        </authorList>
    </citation>
    <scope>NUCLEOTIDE SEQUENCE [LARGE SCALE GENOMIC DNA]</scope>
    <source>
        <strain evidence="2 3">DSM 527</strain>
    </source>
</reference>
<evidence type="ECO:0000256" key="1">
    <source>
        <dbReference type="PIRSR" id="PIRSR607822-1"/>
    </source>
</evidence>
<sequence>MISTDVNPLLFKTVVHQEYAAANRPVDISFFSGDTGMLLAQVMLMGTDADPEMQALLEANLNSILDTVEAAVYVKPTFGDGLAGIGAIIHQLCENGILKTDPEEFLCDVDEYLASTLTAMISNNNMDPLHGAIGIANYYLLRGKISPVEQMVDALQDKAVYDGHQIKWSYYYKDFEQEVFDFGASHGIAGILRFLTQCVRRNIRVDVCRKLIRGIFAFYLDHEQDALIVGSWYPDLLDRNATEPAPVQRSRIAWCYGDLGILYHLLLAAKTIGDQVLERKFEKMLEHTAGRRLSAEERVSDAAFCHGSTGPGLINWLLFRITGNTVFEEAFHYWRKVTLDHLTESVNPEGEEHFLSSAPYVKDIRRRGLYTGFAGIVTFLIITSAPASLQDQFLVSWKHCFLL</sequence>
<proteinExistence type="predicted"/>
<feature type="binding site" evidence="1">
    <location>
        <position position="305"/>
    </location>
    <ligand>
        <name>Zn(2+)</name>
        <dbReference type="ChEBI" id="CHEBI:29105"/>
    </ligand>
</feature>
<accession>A0A1G7LQT0</accession>
<dbReference type="GO" id="GO:0046872">
    <property type="term" value="F:metal ion binding"/>
    <property type="evidence" value="ECO:0007669"/>
    <property type="project" value="UniProtKB-KW"/>
</dbReference>
<dbReference type="Proteomes" id="UP000199045">
    <property type="component" value="Unassembled WGS sequence"/>
</dbReference>
<dbReference type="EMBL" id="FNBN01000002">
    <property type="protein sequence ID" value="SDF51751.1"/>
    <property type="molecule type" value="Genomic_DNA"/>
</dbReference>
<dbReference type="PRINTS" id="PR01950">
    <property type="entry name" value="LANCSUPER"/>
</dbReference>
<dbReference type="STRING" id="104663.SAMN04488121_102152"/>
<gene>
    <name evidence="2" type="ORF">SAMN04488121_102152</name>
</gene>
<protein>
    <submittedName>
        <fullName evidence="2">Lanthionine synthetase C-like protein</fullName>
    </submittedName>
</protein>
<dbReference type="RefSeq" id="WP_089830285.1">
    <property type="nucleotide sequence ID" value="NZ_FNBN01000002.1"/>
</dbReference>
<dbReference type="Gene3D" id="1.50.10.20">
    <property type="match status" value="1"/>
</dbReference>
<name>A0A1G7LQT0_CHIFI</name>
<keyword evidence="1" id="KW-0479">Metal-binding</keyword>
<dbReference type="GO" id="GO:0031179">
    <property type="term" value="P:peptide modification"/>
    <property type="evidence" value="ECO:0007669"/>
    <property type="project" value="InterPro"/>
</dbReference>
<evidence type="ECO:0000313" key="3">
    <source>
        <dbReference type="Proteomes" id="UP000199045"/>
    </source>
</evidence>
<keyword evidence="1" id="KW-0862">Zinc</keyword>
<dbReference type="AlphaFoldDB" id="A0A1G7LQT0"/>